<dbReference type="STRING" id="1892869.ACGLYG10_2833"/>
<dbReference type="GO" id="GO:0004029">
    <property type="term" value="F:aldehyde dehydrogenase (NAD+) activity"/>
    <property type="evidence" value="ECO:0007669"/>
    <property type="project" value="TreeGrafter"/>
</dbReference>
<organism evidence="2 3">
    <name type="scientific">Actinomyces glycerinitolerans</name>
    <dbReference type="NCBI Taxonomy" id="1892869"/>
    <lineage>
        <taxon>Bacteria</taxon>
        <taxon>Bacillati</taxon>
        <taxon>Actinomycetota</taxon>
        <taxon>Actinomycetes</taxon>
        <taxon>Actinomycetales</taxon>
        <taxon>Actinomycetaceae</taxon>
        <taxon>Actinomyces</taxon>
    </lineage>
</organism>
<dbReference type="EMBL" id="FQTT01000015">
    <property type="protein sequence ID" value="SHE26582.1"/>
    <property type="molecule type" value="Genomic_DNA"/>
</dbReference>
<dbReference type="PANTHER" id="PTHR48079">
    <property type="entry name" value="PROTEIN YEEZ"/>
    <property type="match status" value="1"/>
</dbReference>
<dbReference type="InterPro" id="IPR036291">
    <property type="entry name" value="NAD(P)-bd_dom_sf"/>
</dbReference>
<sequence length="346" mass="36458">MRLRATGVQMLLLRNNWGMKRVLVTGGGGYLGSNLLPRLAAADWKVRAMGPYPPGPDAAPPVDVEWVTGSVLDETSLAEAMADCDAVVHLAARITLWRRDPAAWRLNTRGPALVAAEARRRGIRMVHCSSIHALDCSADGTITEATPLAGVERPLYDRSKAVGQRAVLAEVAKGLDAVICLPTGIIGPIDRGSRVNGLILAAARGRKVTVAGGFDWVDVRDVAAGITVALDWGRAGRSYLLSGARAQISTLMSLGAILAGRPPLRLAFPLEWVRPLAPLGEVVGSRLGTDVFTPAALGALADSPTVSNRRAREELGFLPRPLAMTVRDLLVSAEIDVSAGVGVGGR</sequence>
<dbReference type="GO" id="GO:0005737">
    <property type="term" value="C:cytoplasm"/>
    <property type="evidence" value="ECO:0007669"/>
    <property type="project" value="TreeGrafter"/>
</dbReference>
<proteinExistence type="predicted"/>
<dbReference type="SUPFAM" id="SSF51735">
    <property type="entry name" value="NAD(P)-binding Rossmann-fold domains"/>
    <property type="match status" value="1"/>
</dbReference>
<name>A0A1M4S2Y5_9ACTO</name>
<evidence type="ECO:0000313" key="2">
    <source>
        <dbReference type="EMBL" id="SHE26582.1"/>
    </source>
</evidence>
<dbReference type="InterPro" id="IPR051783">
    <property type="entry name" value="NAD(P)-dependent_oxidoreduct"/>
</dbReference>
<accession>A0A1M4S2Y5</accession>
<dbReference type="Proteomes" id="UP000184291">
    <property type="component" value="Unassembled WGS sequence"/>
</dbReference>
<dbReference type="OrthoDB" id="3174087at2"/>
<evidence type="ECO:0000259" key="1">
    <source>
        <dbReference type="Pfam" id="PF01370"/>
    </source>
</evidence>
<reference evidence="3" key="1">
    <citation type="submission" date="2016-09" db="EMBL/GenBank/DDBJ databases">
        <authorList>
            <person name="Strepis N."/>
        </authorList>
    </citation>
    <scope>NUCLEOTIDE SEQUENCE [LARGE SCALE GENOMIC DNA]</scope>
</reference>
<gene>
    <name evidence="2" type="ORF">ACGLYG10_2833</name>
</gene>
<dbReference type="PANTHER" id="PTHR48079:SF6">
    <property type="entry name" value="NAD(P)-BINDING DOMAIN-CONTAINING PROTEIN-RELATED"/>
    <property type="match status" value="1"/>
</dbReference>
<protein>
    <recommendedName>
        <fullName evidence="1">NAD-dependent epimerase/dehydratase domain-containing protein</fullName>
    </recommendedName>
</protein>
<dbReference type="Gene3D" id="3.40.50.720">
    <property type="entry name" value="NAD(P)-binding Rossmann-like Domain"/>
    <property type="match status" value="1"/>
</dbReference>
<feature type="domain" description="NAD-dependent epimerase/dehydratase" evidence="1">
    <location>
        <begin position="22"/>
        <end position="239"/>
    </location>
</feature>
<keyword evidence="3" id="KW-1185">Reference proteome</keyword>
<dbReference type="Pfam" id="PF01370">
    <property type="entry name" value="Epimerase"/>
    <property type="match status" value="1"/>
</dbReference>
<dbReference type="AlphaFoldDB" id="A0A1M4S2Y5"/>
<dbReference type="InterPro" id="IPR001509">
    <property type="entry name" value="Epimerase_deHydtase"/>
</dbReference>
<evidence type="ECO:0000313" key="3">
    <source>
        <dbReference type="Proteomes" id="UP000184291"/>
    </source>
</evidence>